<dbReference type="Proteomes" id="UP000239735">
    <property type="component" value="Unassembled WGS sequence"/>
</dbReference>
<dbReference type="EMBL" id="OKRB01000068">
    <property type="protein sequence ID" value="SPE18535.1"/>
    <property type="molecule type" value="Genomic_DNA"/>
</dbReference>
<gene>
    <name evidence="2" type="ORF">SBA5_160019</name>
</gene>
<evidence type="ECO:0000313" key="3">
    <source>
        <dbReference type="Proteomes" id="UP000239735"/>
    </source>
</evidence>
<name>A0A2N9L6H4_9BACT</name>
<evidence type="ECO:0000256" key="1">
    <source>
        <dbReference type="SAM" id="MobiDB-lite"/>
    </source>
</evidence>
<dbReference type="AlphaFoldDB" id="A0A2N9L6H4"/>
<sequence length="77" mass="8221">MLPELPRALKSDFAADPPEEISQSGAACSGPGATPADTTPVDHHSQVCPTCGHRLTGHRCKLICTHCGYYLSCADYY</sequence>
<organism evidence="2 3">
    <name type="scientific">Candidatus Sulfuritelmatomonas gaucii</name>
    <dbReference type="NCBI Taxonomy" id="2043161"/>
    <lineage>
        <taxon>Bacteria</taxon>
        <taxon>Pseudomonadati</taxon>
        <taxon>Acidobacteriota</taxon>
        <taxon>Terriglobia</taxon>
        <taxon>Terriglobales</taxon>
        <taxon>Acidobacteriaceae</taxon>
        <taxon>Candidatus Sulfuritelmatomonas</taxon>
    </lineage>
</organism>
<protein>
    <submittedName>
        <fullName evidence="2">Uncharacterized protein</fullName>
    </submittedName>
</protein>
<reference evidence="3" key="1">
    <citation type="submission" date="2018-02" db="EMBL/GenBank/DDBJ databases">
        <authorList>
            <person name="Hausmann B."/>
        </authorList>
    </citation>
    <scope>NUCLEOTIDE SEQUENCE [LARGE SCALE GENOMIC DNA]</scope>
    <source>
        <strain evidence="3">Peat soil MAG SbA5</strain>
    </source>
</reference>
<proteinExistence type="predicted"/>
<accession>A0A2N9L6H4</accession>
<evidence type="ECO:0000313" key="2">
    <source>
        <dbReference type="EMBL" id="SPE18535.1"/>
    </source>
</evidence>
<feature type="region of interest" description="Disordered" evidence="1">
    <location>
        <begin position="1"/>
        <end position="46"/>
    </location>
</feature>